<keyword evidence="9" id="KW-1185">Reference proteome</keyword>
<dbReference type="Pfam" id="PF08281">
    <property type="entry name" value="Sigma70_r4_2"/>
    <property type="match status" value="1"/>
</dbReference>
<accession>A0ABU0AK75</accession>
<dbReference type="Gene3D" id="1.10.10.10">
    <property type="entry name" value="Winged helix-like DNA-binding domain superfamily/Winged helix DNA-binding domain"/>
    <property type="match status" value="1"/>
</dbReference>
<evidence type="ECO:0000256" key="1">
    <source>
        <dbReference type="ARBA" id="ARBA00010641"/>
    </source>
</evidence>
<evidence type="ECO:0000256" key="3">
    <source>
        <dbReference type="ARBA" id="ARBA00023082"/>
    </source>
</evidence>
<comment type="similarity">
    <text evidence="1">Belongs to the sigma-70 factor family. ECF subfamily.</text>
</comment>
<keyword evidence="5" id="KW-0804">Transcription</keyword>
<organism evidence="8 9">
    <name type="scientific">Cytobacillus purgationiresistens</name>
    <dbReference type="NCBI Taxonomy" id="863449"/>
    <lineage>
        <taxon>Bacteria</taxon>
        <taxon>Bacillati</taxon>
        <taxon>Bacillota</taxon>
        <taxon>Bacilli</taxon>
        <taxon>Bacillales</taxon>
        <taxon>Bacillaceae</taxon>
        <taxon>Cytobacillus</taxon>
    </lineage>
</organism>
<dbReference type="PANTHER" id="PTHR43133">
    <property type="entry name" value="RNA POLYMERASE ECF-TYPE SIGMA FACTO"/>
    <property type="match status" value="1"/>
</dbReference>
<dbReference type="NCBIfam" id="TIGR02937">
    <property type="entry name" value="sigma70-ECF"/>
    <property type="match status" value="1"/>
</dbReference>
<dbReference type="InterPro" id="IPR013249">
    <property type="entry name" value="RNA_pol_sigma70_r4_t2"/>
</dbReference>
<evidence type="ECO:0000313" key="9">
    <source>
        <dbReference type="Proteomes" id="UP001238088"/>
    </source>
</evidence>
<evidence type="ECO:0000313" key="8">
    <source>
        <dbReference type="EMBL" id="MDQ0271666.1"/>
    </source>
</evidence>
<feature type="domain" description="RNA polymerase sigma-70 region 2" evidence="6">
    <location>
        <begin position="17"/>
        <end position="78"/>
    </location>
</feature>
<dbReference type="InterPro" id="IPR007627">
    <property type="entry name" value="RNA_pol_sigma70_r2"/>
</dbReference>
<sequence>MNQDIIDQRLNEMYFTYCNDVYQYLFFMVGDHELAKDLMQDTFIRAFTKIESFEGHHIKSWLFRIARNLTIDYIRKKKPLAYIIDSISPIMTTDYSPEQILLFNETEKLLYIALNNLKRSYREIIILRKLKEFSISESCEILGWTESKVK</sequence>
<dbReference type="InterPro" id="IPR013325">
    <property type="entry name" value="RNA_pol_sigma_r2"/>
</dbReference>
<dbReference type="Gene3D" id="1.10.1740.10">
    <property type="match status" value="1"/>
</dbReference>
<evidence type="ECO:0000256" key="2">
    <source>
        <dbReference type="ARBA" id="ARBA00023015"/>
    </source>
</evidence>
<dbReference type="SUPFAM" id="SSF88946">
    <property type="entry name" value="Sigma2 domain of RNA polymerase sigma factors"/>
    <property type="match status" value="1"/>
</dbReference>
<evidence type="ECO:0000259" key="7">
    <source>
        <dbReference type="Pfam" id="PF08281"/>
    </source>
</evidence>
<gene>
    <name evidence="8" type="ORF">J2S17_003554</name>
</gene>
<keyword evidence="3" id="KW-0731">Sigma factor</keyword>
<reference evidence="8 9" key="1">
    <citation type="submission" date="2023-07" db="EMBL/GenBank/DDBJ databases">
        <title>Genomic Encyclopedia of Type Strains, Phase IV (KMG-IV): sequencing the most valuable type-strain genomes for metagenomic binning, comparative biology and taxonomic classification.</title>
        <authorList>
            <person name="Goeker M."/>
        </authorList>
    </citation>
    <scope>NUCLEOTIDE SEQUENCE [LARGE SCALE GENOMIC DNA]</scope>
    <source>
        <strain evidence="8 9">DSM 23494</strain>
    </source>
</reference>
<feature type="domain" description="RNA polymerase sigma factor 70 region 4 type 2" evidence="7">
    <location>
        <begin position="113"/>
        <end position="150"/>
    </location>
</feature>
<evidence type="ECO:0000259" key="6">
    <source>
        <dbReference type="Pfam" id="PF04542"/>
    </source>
</evidence>
<dbReference type="InterPro" id="IPR039425">
    <property type="entry name" value="RNA_pol_sigma-70-like"/>
</dbReference>
<keyword evidence="4" id="KW-0238">DNA-binding</keyword>
<dbReference type="Proteomes" id="UP001238088">
    <property type="component" value="Unassembled WGS sequence"/>
</dbReference>
<name>A0ABU0AK75_9BACI</name>
<proteinExistence type="inferred from homology"/>
<dbReference type="RefSeq" id="WP_307476987.1">
    <property type="nucleotide sequence ID" value="NZ_JAUSUB010000016.1"/>
</dbReference>
<dbReference type="EMBL" id="JAUSUB010000016">
    <property type="protein sequence ID" value="MDQ0271666.1"/>
    <property type="molecule type" value="Genomic_DNA"/>
</dbReference>
<evidence type="ECO:0000256" key="4">
    <source>
        <dbReference type="ARBA" id="ARBA00023125"/>
    </source>
</evidence>
<dbReference type="PANTHER" id="PTHR43133:SF52">
    <property type="entry name" value="ECF RNA POLYMERASE SIGMA FACTOR SIGL"/>
    <property type="match status" value="1"/>
</dbReference>
<dbReference type="InterPro" id="IPR013324">
    <property type="entry name" value="RNA_pol_sigma_r3/r4-like"/>
</dbReference>
<dbReference type="InterPro" id="IPR014284">
    <property type="entry name" value="RNA_pol_sigma-70_dom"/>
</dbReference>
<evidence type="ECO:0000256" key="5">
    <source>
        <dbReference type="ARBA" id="ARBA00023163"/>
    </source>
</evidence>
<dbReference type="Pfam" id="PF04542">
    <property type="entry name" value="Sigma70_r2"/>
    <property type="match status" value="1"/>
</dbReference>
<dbReference type="SUPFAM" id="SSF88659">
    <property type="entry name" value="Sigma3 and sigma4 domains of RNA polymerase sigma factors"/>
    <property type="match status" value="1"/>
</dbReference>
<dbReference type="InterPro" id="IPR036388">
    <property type="entry name" value="WH-like_DNA-bd_sf"/>
</dbReference>
<comment type="caution">
    <text evidence="8">The sequence shown here is derived from an EMBL/GenBank/DDBJ whole genome shotgun (WGS) entry which is preliminary data.</text>
</comment>
<keyword evidence="2" id="KW-0805">Transcription regulation</keyword>
<protein>
    <submittedName>
        <fullName evidence="8">RNA polymerase sigma-70 factor (ECF subfamily)</fullName>
    </submittedName>
</protein>